<organism evidence="2 3">
    <name type="scientific">Rhizorhabdus histidinilytica</name>
    <dbReference type="NCBI Taxonomy" id="439228"/>
    <lineage>
        <taxon>Bacteria</taxon>
        <taxon>Pseudomonadati</taxon>
        <taxon>Pseudomonadota</taxon>
        <taxon>Alphaproteobacteria</taxon>
        <taxon>Sphingomonadales</taxon>
        <taxon>Sphingomonadaceae</taxon>
        <taxon>Rhizorhabdus</taxon>
    </lineage>
</organism>
<dbReference type="Gene3D" id="1.10.10.10">
    <property type="entry name" value="Winged helix-like DNA-binding domain superfamily/Winged helix DNA-binding domain"/>
    <property type="match status" value="1"/>
</dbReference>
<dbReference type="SUPFAM" id="SSF46785">
    <property type="entry name" value="Winged helix' DNA-binding domain"/>
    <property type="match status" value="1"/>
</dbReference>
<evidence type="ECO:0000313" key="2">
    <source>
        <dbReference type="EMBL" id="SKC06567.1"/>
    </source>
</evidence>
<dbReference type="Proteomes" id="UP000189818">
    <property type="component" value="Unassembled WGS sequence"/>
</dbReference>
<protein>
    <submittedName>
        <fullName evidence="2">Transcriptional regulator, PadR family</fullName>
    </submittedName>
</protein>
<gene>
    <name evidence="2" type="ORF">SAMN06295920_1147</name>
</gene>
<dbReference type="PANTHER" id="PTHR43252:SF2">
    <property type="entry name" value="TRANSCRIPTION REGULATOR, PADR-LIKE FAMILY"/>
    <property type="match status" value="1"/>
</dbReference>
<dbReference type="AlphaFoldDB" id="A0A1T5GE64"/>
<feature type="domain" description="Transcription regulator PadR N-terminal" evidence="1">
    <location>
        <begin position="70"/>
        <end position="138"/>
    </location>
</feature>
<dbReference type="EMBL" id="FUYM01000014">
    <property type="protein sequence ID" value="SKC06567.1"/>
    <property type="molecule type" value="Genomic_DNA"/>
</dbReference>
<proteinExistence type="predicted"/>
<accession>A0A1T5GE64</accession>
<dbReference type="InterPro" id="IPR036390">
    <property type="entry name" value="WH_DNA-bd_sf"/>
</dbReference>
<evidence type="ECO:0000313" key="3">
    <source>
        <dbReference type="Proteomes" id="UP000189818"/>
    </source>
</evidence>
<evidence type="ECO:0000259" key="1">
    <source>
        <dbReference type="Pfam" id="PF03551"/>
    </source>
</evidence>
<name>A0A1T5GE64_9SPHN</name>
<dbReference type="InterPro" id="IPR005149">
    <property type="entry name" value="Tscrpt_reg_PadR_N"/>
</dbReference>
<sequence length="209" mass="22721">MTLFGFHKGHREHGRHGGFHGGLRAMRGRHHGFGGGFFDPFGEGFGGGMGGRRGGGRRRVFDGTELRLILLALIGDQPRHGYDLIKAIEERTGGTYAPSPGVIYPTLTMLEDMGQIAEQAAEGSKRLFGITDAGKLEIGEQGEKIEALFARLDALGEEQGGGESRMPVRRAMMNLAMVLRDRLTRDRGGELAHDVAAILDDAARKIERL</sequence>
<keyword evidence="3" id="KW-1185">Reference proteome</keyword>
<reference evidence="3" key="1">
    <citation type="submission" date="2017-02" db="EMBL/GenBank/DDBJ databases">
        <authorList>
            <person name="Varghese N."/>
            <person name="Submissions S."/>
        </authorList>
    </citation>
    <scope>NUCLEOTIDE SEQUENCE [LARGE SCALE GENOMIC DNA]</scope>
    <source>
        <strain evidence="3">UM2</strain>
    </source>
</reference>
<dbReference type="InterPro" id="IPR036388">
    <property type="entry name" value="WH-like_DNA-bd_sf"/>
</dbReference>
<dbReference type="STRING" id="439228.SAMN06295920_1147"/>
<dbReference type="Pfam" id="PF03551">
    <property type="entry name" value="PadR"/>
    <property type="match status" value="1"/>
</dbReference>
<dbReference type="PANTHER" id="PTHR43252">
    <property type="entry name" value="TRANSCRIPTIONAL REGULATOR YQJI"/>
    <property type="match status" value="1"/>
</dbReference>